<dbReference type="Pfam" id="PF03321">
    <property type="entry name" value="GH3"/>
    <property type="match status" value="1"/>
</dbReference>
<evidence type="ECO:0000259" key="2">
    <source>
        <dbReference type="Pfam" id="PF23572"/>
    </source>
</evidence>
<protein>
    <submittedName>
        <fullName evidence="3">Uncharacterized protein</fullName>
    </submittedName>
</protein>
<dbReference type="Proteomes" id="UP000663834">
    <property type="component" value="Unassembled WGS sequence"/>
</dbReference>
<gene>
    <name evidence="3" type="ORF">KQP761_LOCUS11708</name>
</gene>
<accession>A0A815P6T1</accession>
<dbReference type="Pfam" id="PF23572">
    <property type="entry name" value="GH3_C"/>
    <property type="match status" value="1"/>
</dbReference>
<dbReference type="InterPro" id="IPR055378">
    <property type="entry name" value="GH3_C"/>
</dbReference>
<dbReference type="InterPro" id="IPR055377">
    <property type="entry name" value="GH3_M"/>
</dbReference>
<dbReference type="OrthoDB" id="10004661at2759"/>
<evidence type="ECO:0000259" key="1">
    <source>
        <dbReference type="Pfam" id="PF23571"/>
    </source>
</evidence>
<feature type="domain" description="GH3 C-terminal" evidence="2">
    <location>
        <begin position="499"/>
        <end position="627"/>
    </location>
</feature>
<dbReference type="InterPro" id="IPR004993">
    <property type="entry name" value="GH3"/>
</dbReference>
<organism evidence="3 4">
    <name type="scientific">Rotaria magnacalcarata</name>
    <dbReference type="NCBI Taxonomy" id="392030"/>
    <lineage>
        <taxon>Eukaryota</taxon>
        <taxon>Metazoa</taxon>
        <taxon>Spiralia</taxon>
        <taxon>Gnathifera</taxon>
        <taxon>Rotifera</taxon>
        <taxon>Eurotatoria</taxon>
        <taxon>Bdelloidea</taxon>
        <taxon>Philodinida</taxon>
        <taxon>Philodinidae</taxon>
        <taxon>Rotaria</taxon>
    </lineage>
</organism>
<dbReference type="GO" id="GO:0005737">
    <property type="term" value="C:cytoplasm"/>
    <property type="evidence" value="ECO:0007669"/>
    <property type="project" value="TreeGrafter"/>
</dbReference>
<dbReference type="AlphaFoldDB" id="A0A815P6T1"/>
<evidence type="ECO:0000313" key="3">
    <source>
        <dbReference type="EMBL" id="CAF1444996.1"/>
    </source>
</evidence>
<evidence type="ECO:0000313" key="4">
    <source>
        <dbReference type="Proteomes" id="UP000663834"/>
    </source>
</evidence>
<feature type="domain" description="GH3 middle" evidence="1">
    <location>
        <begin position="395"/>
        <end position="456"/>
    </location>
</feature>
<reference evidence="3" key="1">
    <citation type="submission" date="2021-02" db="EMBL/GenBank/DDBJ databases">
        <authorList>
            <person name="Nowell W R."/>
        </authorList>
    </citation>
    <scope>NUCLEOTIDE SEQUENCE</scope>
</reference>
<dbReference type="EMBL" id="CAJNOW010005252">
    <property type="protein sequence ID" value="CAF1444996.1"/>
    <property type="molecule type" value="Genomic_DNA"/>
</dbReference>
<proteinExistence type="predicted"/>
<dbReference type="GO" id="GO:0016881">
    <property type="term" value="F:acid-amino acid ligase activity"/>
    <property type="evidence" value="ECO:0007669"/>
    <property type="project" value="TreeGrafter"/>
</dbReference>
<dbReference type="Pfam" id="PF23571">
    <property type="entry name" value="GH3_M"/>
    <property type="match status" value="1"/>
</dbReference>
<name>A0A815P6T1_9BILA</name>
<sequence length="642" mass="73341">MNSNSQILDLDPFVSYYQNSLCNLQTTNNELLREILQKNHSSAFYMDRKILCLPTHDLSSGESFYASIDEFREKIPLTTYKDYMDYIDRMVVEGENNVLSSENPVYFSMTSGTTAKIKLLPATATTIKKLNESVALGFYIIRRSFPSSSFSSFNQRVFVLQTGIKPNMFPVSKDGIPMGPISNHSSAIGSLSRTFSSVPVNHTLSLDIIVEITDFETSAFVQLVFALVNWNIYSYRVTFASGFIHTVNIIENYFEEISLCISTYNFKYSSLVQKNISDPAFISTLNQKLHEVIVEYGGETYGLERAKHIRNECSKKKVPGILHRLWPNLMFATTAIGSTFTIYKPDIQFYCGDRLPLINLTIYGSSEGFFGSLASIHTDDEGFFGSLASIHTDEYFLLPTHAFFEFIKEEDIEQTQPKTLLVSEIEPGHRYEVVCTTDAGLVRYRMGDVVNCTRFLCRTDDLVPLPTEPVEIPRVPLVSLAYRAGSLLDAFGEKTNEIHLMNALQQTIHQWKNQGIPVDFCDFTSYPKLDVFPMKYVIFLELSEDQECKIDAQQLQILKTTANEEVDRQLGKANEVYQKVRQFNILDPLDCILVRSGTFSIFLRKFLWTNRSSPVQIKPHRLLKNEEHIRYFYDHKIDTSLS</sequence>
<dbReference type="PANTHER" id="PTHR31901">
    <property type="entry name" value="GH3 DOMAIN-CONTAINING PROTEIN"/>
    <property type="match status" value="1"/>
</dbReference>
<dbReference type="PANTHER" id="PTHR31901:SF9">
    <property type="entry name" value="GH3 DOMAIN-CONTAINING PROTEIN"/>
    <property type="match status" value="1"/>
</dbReference>
<comment type="caution">
    <text evidence="3">The sequence shown here is derived from an EMBL/GenBank/DDBJ whole genome shotgun (WGS) entry which is preliminary data.</text>
</comment>